<dbReference type="Gene3D" id="1.10.10.60">
    <property type="entry name" value="Homeodomain-like"/>
    <property type="match status" value="2"/>
</dbReference>
<evidence type="ECO:0000313" key="5">
    <source>
        <dbReference type="EMBL" id="KAF3888261.1"/>
    </source>
</evidence>
<dbReference type="PANTHER" id="PTHR46796">
    <property type="entry name" value="HTH-TYPE TRANSCRIPTIONAL ACTIVATOR RHAS-RELATED"/>
    <property type="match status" value="1"/>
</dbReference>
<dbReference type="EMBL" id="JHEG02000019">
    <property type="protein sequence ID" value="KIE12833.1"/>
    <property type="molecule type" value="Genomic_DNA"/>
</dbReference>
<dbReference type="SMART" id="SM00342">
    <property type="entry name" value="HTH_ARAC"/>
    <property type="match status" value="1"/>
</dbReference>
<dbReference type="STRING" id="1479485.DA73_0204940"/>
<evidence type="ECO:0000259" key="4">
    <source>
        <dbReference type="PROSITE" id="PS01124"/>
    </source>
</evidence>
<protein>
    <submittedName>
        <fullName evidence="6">AraC family transcriptional regulator</fullName>
    </submittedName>
    <submittedName>
        <fullName evidence="5">Helix-turn-helix transcriptional regulator</fullName>
    </submittedName>
</protein>
<dbReference type="InterPro" id="IPR018062">
    <property type="entry name" value="HTH_AraC-typ_CS"/>
</dbReference>
<dbReference type="PROSITE" id="PS00041">
    <property type="entry name" value="HTH_ARAC_FAMILY_1"/>
    <property type="match status" value="1"/>
</dbReference>
<dbReference type="InterPro" id="IPR018060">
    <property type="entry name" value="HTH_AraC"/>
</dbReference>
<dbReference type="GO" id="GO:0003700">
    <property type="term" value="F:DNA-binding transcription factor activity"/>
    <property type="evidence" value="ECO:0007669"/>
    <property type="project" value="InterPro"/>
</dbReference>
<dbReference type="Pfam" id="PF12833">
    <property type="entry name" value="HTH_18"/>
    <property type="match status" value="1"/>
</dbReference>
<evidence type="ECO:0000256" key="1">
    <source>
        <dbReference type="ARBA" id="ARBA00023015"/>
    </source>
</evidence>
<reference evidence="5" key="2">
    <citation type="submission" date="2019-11" db="EMBL/GenBank/DDBJ databases">
        <title>Improved Assembly of Tolypothrix boutellei genome.</title>
        <authorList>
            <person name="Sarangi A.N."/>
            <person name="Mukherjee M."/>
            <person name="Ghosh S."/>
            <person name="Singh D."/>
            <person name="Das A."/>
            <person name="Kant S."/>
            <person name="Prusty A."/>
            <person name="Tripathy S."/>
        </authorList>
    </citation>
    <scope>NUCLEOTIDE SEQUENCE</scope>
    <source>
        <strain evidence="5">VB521301</strain>
    </source>
</reference>
<dbReference type="PANTHER" id="PTHR46796:SF6">
    <property type="entry name" value="ARAC SUBFAMILY"/>
    <property type="match status" value="1"/>
</dbReference>
<dbReference type="InterPro" id="IPR050204">
    <property type="entry name" value="AraC_XylS_family_regulators"/>
</dbReference>
<dbReference type="SUPFAM" id="SSF46689">
    <property type="entry name" value="Homeodomain-like"/>
    <property type="match status" value="2"/>
</dbReference>
<dbReference type="AlphaFoldDB" id="A0A0C1RB07"/>
<dbReference type="EMBL" id="JHEG04000001">
    <property type="protein sequence ID" value="KAF3888261.1"/>
    <property type="molecule type" value="Genomic_DNA"/>
</dbReference>
<keyword evidence="2" id="KW-0238">DNA-binding</keyword>
<name>A0A0C1RB07_9CYAN</name>
<dbReference type="RefSeq" id="WP_038081959.1">
    <property type="nucleotide sequence ID" value="NZ_JHEG04000001.1"/>
</dbReference>
<organism evidence="6">
    <name type="scientific">Tolypothrix bouteillei VB521301</name>
    <dbReference type="NCBI Taxonomy" id="1479485"/>
    <lineage>
        <taxon>Bacteria</taxon>
        <taxon>Bacillati</taxon>
        <taxon>Cyanobacteriota</taxon>
        <taxon>Cyanophyceae</taxon>
        <taxon>Nostocales</taxon>
        <taxon>Tolypothrichaceae</taxon>
        <taxon>Tolypothrix</taxon>
    </lineage>
</organism>
<keyword evidence="1" id="KW-0805">Transcription regulation</keyword>
<evidence type="ECO:0000256" key="2">
    <source>
        <dbReference type="ARBA" id="ARBA00023125"/>
    </source>
</evidence>
<keyword evidence="3" id="KW-0804">Transcription</keyword>
<dbReference type="PROSITE" id="PS01124">
    <property type="entry name" value="HTH_ARAC_FAMILY_2"/>
    <property type="match status" value="1"/>
</dbReference>
<accession>A0A0C1RB07</accession>
<dbReference type="PRINTS" id="PR00032">
    <property type="entry name" value="HTHARAC"/>
</dbReference>
<feature type="domain" description="HTH araC/xylS-type" evidence="4">
    <location>
        <begin position="200"/>
        <end position="298"/>
    </location>
</feature>
<dbReference type="OrthoDB" id="516605at2"/>
<sequence>MPQEKVISVNFAREDAYAKILPRSPLASSYGANWECIRLDHHLQPAHETPEHSPQQYAIGISLEKQTFSAKRTLNGDMRYERINYGDVAVVPAHTHHKFTWDSEVEFLVLSLEEIMFTRALYDSVNLHQIEILPHFATPDPLVHHIGLALKSELESPDKGSRLYIESLATTLCIHILKQYAVSSTKIATQSESLSNVKLRQAIEYINQNLEKDLTLTEIAAVAGMSIYHFSRLFKQSTGFSPHQYVLNSRIEKSKRLLLKTEEAIDQICQQVGFQSQSHFTNVFRKIIGTTPKAYRKQVKI</sequence>
<dbReference type="InterPro" id="IPR020449">
    <property type="entry name" value="Tscrpt_reg_AraC-type_HTH"/>
</dbReference>
<evidence type="ECO:0000313" key="6">
    <source>
        <dbReference type="EMBL" id="KIE12833.1"/>
    </source>
</evidence>
<dbReference type="GO" id="GO:0043565">
    <property type="term" value="F:sequence-specific DNA binding"/>
    <property type="evidence" value="ECO:0007669"/>
    <property type="project" value="InterPro"/>
</dbReference>
<keyword evidence="7" id="KW-1185">Reference proteome</keyword>
<dbReference type="Proteomes" id="UP000029738">
    <property type="component" value="Unassembled WGS sequence"/>
</dbReference>
<dbReference type="InterPro" id="IPR009057">
    <property type="entry name" value="Homeodomain-like_sf"/>
</dbReference>
<comment type="caution">
    <text evidence="6">The sequence shown here is derived from an EMBL/GenBank/DDBJ whole genome shotgun (WGS) entry which is preliminary data.</text>
</comment>
<evidence type="ECO:0000256" key="3">
    <source>
        <dbReference type="ARBA" id="ARBA00023163"/>
    </source>
</evidence>
<proteinExistence type="predicted"/>
<gene>
    <name evidence="6" type="ORF">DA73_0204940</name>
    <name evidence="5" type="ORF">DA73_0400024285</name>
</gene>
<evidence type="ECO:0000313" key="7">
    <source>
        <dbReference type="Proteomes" id="UP000029738"/>
    </source>
</evidence>
<reference evidence="6" key="1">
    <citation type="journal article" date="2015" name="Genome Announc.">
        <title>Draft Genome Sequence of Tolypothrix boutellei Strain VB521301.</title>
        <authorList>
            <person name="Chandrababunaidu M.M."/>
            <person name="Singh D."/>
            <person name="Sen D."/>
            <person name="Bhan S."/>
            <person name="Das S."/>
            <person name="Gupta A."/>
            <person name="Adhikary S.P."/>
            <person name="Tripathy S."/>
        </authorList>
    </citation>
    <scope>NUCLEOTIDE SEQUENCE</scope>
    <source>
        <strain evidence="6">VB521301</strain>
    </source>
</reference>